<evidence type="ECO:0000256" key="1">
    <source>
        <dbReference type="SAM" id="MobiDB-lite"/>
    </source>
</evidence>
<evidence type="ECO:0008006" key="4">
    <source>
        <dbReference type="Google" id="ProtNLM"/>
    </source>
</evidence>
<organism evidence="2 3">
    <name type="scientific">Secundilactobacillus malefermentans</name>
    <dbReference type="NCBI Taxonomy" id="176292"/>
    <lineage>
        <taxon>Bacteria</taxon>
        <taxon>Bacillati</taxon>
        <taxon>Bacillota</taxon>
        <taxon>Bacilli</taxon>
        <taxon>Lactobacillales</taxon>
        <taxon>Lactobacillaceae</taxon>
        <taxon>Secundilactobacillus</taxon>
    </lineage>
</organism>
<dbReference type="OrthoDB" id="2248737at2"/>
<feature type="compositionally biased region" description="Basic residues" evidence="1">
    <location>
        <begin position="1"/>
        <end position="15"/>
    </location>
</feature>
<comment type="caution">
    <text evidence="2">The sequence shown here is derived from an EMBL/GenBank/DDBJ whole genome shotgun (WGS) entry which is preliminary data.</text>
</comment>
<dbReference type="Proteomes" id="UP000294854">
    <property type="component" value="Unassembled WGS sequence"/>
</dbReference>
<dbReference type="InterPro" id="IPR029063">
    <property type="entry name" value="SAM-dependent_MTases_sf"/>
</dbReference>
<dbReference type="RefSeq" id="WP_010620422.1">
    <property type="nucleotide sequence ID" value="NZ_PUFO01000029.1"/>
</dbReference>
<feature type="region of interest" description="Disordered" evidence="1">
    <location>
        <begin position="1"/>
        <end position="23"/>
    </location>
</feature>
<reference evidence="2 3" key="1">
    <citation type="journal article" date="2019" name="Appl. Microbiol. Biotechnol.">
        <title>Uncovering carbohydrate metabolism through a genotype-phenotype association study of 56 lactic acid bacteria genomes.</title>
        <authorList>
            <person name="Buron-Moles G."/>
            <person name="Chailyan A."/>
            <person name="Dolejs I."/>
            <person name="Forster J."/>
            <person name="Miks M.H."/>
        </authorList>
    </citation>
    <scope>NUCLEOTIDE SEQUENCE [LARGE SCALE GENOMIC DNA]</scope>
    <source>
        <strain evidence="2 3">ATCC 49373</strain>
    </source>
</reference>
<keyword evidence="3" id="KW-1185">Reference proteome</keyword>
<name>A0A4R5NQE0_9LACO</name>
<evidence type="ECO:0000313" key="2">
    <source>
        <dbReference type="EMBL" id="TDG78940.1"/>
    </source>
</evidence>
<dbReference type="STRING" id="1122149.FD44_GL000328"/>
<protein>
    <recommendedName>
        <fullName evidence="4">SAM-dependent methyltransferase</fullName>
    </recommendedName>
</protein>
<proteinExistence type="predicted"/>
<gene>
    <name evidence="2" type="ORF">C5L31_000535</name>
</gene>
<dbReference type="SUPFAM" id="SSF53335">
    <property type="entry name" value="S-adenosyl-L-methionine-dependent methyltransferases"/>
    <property type="match status" value="1"/>
</dbReference>
<dbReference type="AlphaFoldDB" id="A0A4R5NQE0"/>
<sequence>MTPKQRKKLLKHKKSSQLPEKNPAQSSYIQKLISYRQLFSDYPSVKLLINNIVEADRLLNAVLLPQSLPELLLPDDIQDQIFTKIGQQYPAGDKRGDTLWNQLSAALPDLDKQIRSFRDYLEEHYGMWAYISASFMRDLADFVENRTVLELMAGNGYISKGLRDAQKTVYTTDNKAWVAENETGKHPVTAVEKLDALAAIDKYPVDVVIMSWSPDKLDIDWQVLQKLRTLNPQPAFIVIGEKNGATGSKTFWEQADYINDDVTQKLNKNYTHFDLIHDQVYRVE</sequence>
<evidence type="ECO:0000313" key="3">
    <source>
        <dbReference type="Proteomes" id="UP000294854"/>
    </source>
</evidence>
<accession>A0A4R5NQE0</accession>
<dbReference type="EMBL" id="PUFO01000029">
    <property type="protein sequence ID" value="TDG78940.1"/>
    <property type="molecule type" value="Genomic_DNA"/>
</dbReference>